<dbReference type="AlphaFoldDB" id="A0A1J3D7E1"/>
<dbReference type="Pfam" id="PF13639">
    <property type="entry name" value="zf-RING_2"/>
    <property type="match status" value="1"/>
</dbReference>
<dbReference type="PANTHER" id="PTHR15710">
    <property type="entry name" value="E3 UBIQUITIN-PROTEIN LIGASE PRAJA"/>
    <property type="match status" value="1"/>
</dbReference>
<evidence type="ECO:0000259" key="10">
    <source>
        <dbReference type="PROSITE" id="PS50089"/>
    </source>
</evidence>
<reference evidence="11" key="1">
    <citation type="submission" date="2016-07" db="EMBL/GenBank/DDBJ databases">
        <title>De novo transcriptome assembly of four accessions of the metal hyperaccumulator plant Noccaea caerulescens.</title>
        <authorList>
            <person name="Blande D."/>
            <person name="Halimaa P."/>
            <person name="Tervahauta A.I."/>
            <person name="Aarts M.G."/>
            <person name="Karenlampi S.O."/>
        </authorList>
    </citation>
    <scope>NUCLEOTIDE SEQUENCE</scope>
</reference>
<evidence type="ECO:0000256" key="8">
    <source>
        <dbReference type="PROSITE-ProRule" id="PRU00175"/>
    </source>
</evidence>
<dbReference type="EMBL" id="GEVI01018691">
    <property type="protein sequence ID" value="JAU13629.1"/>
    <property type="molecule type" value="Transcribed_RNA"/>
</dbReference>
<feature type="compositionally biased region" description="Basic and acidic residues" evidence="9">
    <location>
        <begin position="177"/>
        <end position="186"/>
    </location>
</feature>
<dbReference type="FunFam" id="3.30.40.10:FF:000127">
    <property type="entry name" value="E3 ubiquitin-protein ligase RNF181"/>
    <property type="match status" value="1"/>
</dbReference>
<evidence type="ECO:0000313" key="11">
    <source>
        <dbReference type="EMBL" id="JAU13629.1"/>
    </source>
</evidence>
<evidence type="ECO:0000256" key="7">
    <source>
        <dbReference type="ARBA" id="ARBA00022833"/>
    </source>
</evidence>
<dbReference type="Gene3D" id="3.30.40.10">
    <property type="entry name" value="Zinc/RING finger domain, C3HC4 (zinc finger)"/>
    <property type="match status" value="1"/>
</dbReference>
<keyword evidence="3" id="KW-0808">Transferase</keyword>
<dbReference type="GO" id="GO:0008270">
    <property type="term" value="F:zinc ion binding"/>
    <property type="evidence" value="ECO:0007669"/>
    <property type="project" value="UniProtKB-KW"/>
</dbReference>
<dbReference type="SMART" id="SM00184">
    <property type="entry name" value="RING"/>
    <property type="match status" value="1"/>
</dbReference>
<evidence type="ECO:0000256" key="4">
    <source>
        <dbReference type="ARBA" id="ARBA00022723"/>
    </source>
</evidence>
<dbReference type="GO" id="GO:0061630">
    <property type="term" value="F:ubiquitin protein ligase activity"/>
    <property type="evidence" value="ECO:0007669"/>
    <property type="project" value="UniProtKB-EC"/>
</dbReference>
<feature type="region of interest" description="Disordered" evidence="9">
    <location>
        <begin position="174"/>
        <end position="203"/>
    </location>
</feature>
<comment type="catalytic activity">
    <reaction evidence="1">
        <text>S-ubiquitinyl-[E2 ubiquitin-conjugating enzyme]-L-cysteine + [acceptor protein]-L-lysine = [E2 ubiquitin-conjugating enzyme]-L-cysteine + N(6)-ubiquitinyl-[acceptor protein]-L-lysine.</text>
        <dbReference type="EC" id="2.3.2.27"/>
    </reaction>
</comment>
<dbReference type="GO" id="GO:0005737">
    <property type="term" value="C:cytoplasm"/>
    <property type="evidence" value="ECO:0007669"/>
    <property type="project" value="TreeGrafter"/>
</dbReference>
<evidence type="ECO:0000256" key="1">
    <source>
        <dbReference type="ARBA" id="ARBA00000900"/>
    </source>
</evidence>
<name>A0A1J3D7E1_NOCCA</name>
<gene>
    <name evidence="11" type="ORF">GA_TR3328_c0_g1_i1_g.10354</name>
</gene>
<keyword evidence="5 8" id="KW-0863">Zinc-finger</keyword>
<evidence type="ECO:0000256" key="6">
    <source>
        <dbReference type="ARBA" id="ARBA00022786"/>
    </source>
</evidence>
<dbReference type="SUPFAM" id="SSF57850">
    <property type="entry name" value="RING/U-box"/>
    <property type="match status" value="1"/>
</dbReference>
<dbReference type="InterPro" id="IPR001841">
    <property type="entry name" value="Znf_RING"/>
</dbReference>
<evidence type="ECO:0000256" key="9">
    <source>
        <dbReference type="SAM" id="MobiDB-lite"/>
    </source>
</evidence>
<dbReference type="InterPro" id="IPR013083">
    <property type="entry name" value="Znf_RING/FYVE/PHD"/>
</dbReference>
<evidence type="ECO:0000256" key="2">
    <source>
        <dbReference type="ARBA" id="ARBA00012483"/>
    </source>
</evidence>
<dbReference type="GO" id="GO:0016567">
    <property type="term" value="P:protein ubiquitination"/>
    <property type="evidence" value="ECO:0007669"/>
    <property type="project" value="TreeGrafter"/>
</dbReference>
<dbReference type="CDD" id="cd16454">
    <property type="entry name" value="RING-H2_PA-TM-RING"/>
    <property type="match status" value="1"/>
</dbReference>
<keyword evidence="4" id="KW-0479">Metal-binding</keyword>
<keyword evidence="7" id="KW-0862">Zinc</keyword>
<keyword evidence="6" id="KW-0833">Ubl conjugation pathway</keyword>
<dbReference type="EC" id="2.3.2.27" evidence="2"/>
<evidence type="ECO:0000256" key="3">
    <source>
        <dbReference type="ARBA" id="ARBA00022679"/>
    </source>
</evidence>
<dbReference type="PROSITE" id="PS50089">
    <property type="entry name" value="ZF_RING_2"/>
    <property type="match status" value="1"/>
</dbReference>
<feature type="domain" description="RING-type" evidence="10">
    <location>
        <begin position="111"/>
        <end position="152"/>
    </location>
</feature>
<evidence type="ECO:0000256" key="5">
    <source>
        <dbReference type="ARBA" id="ARBA00022771"/>
    </source>
</evidence>
<sequence length="203" mass="22025">MASEAEFAEFSAMFDRMIEGGQVLSRFVPLILALAGEADDDEEQTSLTTRHREIVIDPVNRRVVMIGSPSGLDDFLNDLSGKQGRSPASKSSVESMPRVVIGEGQEKGGSCAICLEEWTGGDVAAEMPCKHRFHSKCVEEWLVIHATCPLCRYEMPVEEEEKEKKIGVLIGFSVNGGERRSGEDGGRGGQSNGGSDSRDETEA</sequence>
<proteinExistence type="predicted"/>
<protein>
    <recommendedName>
        <fullName evidence="2">RING-type E3 ubiquitin transferase</fullName>
        <ecNumber evidence="2">2.3.2.27</ecNumber>
    </recommendedName>
</protein>
<organism evidence="11">
    <name type="scientific">Noccaea caerulescens</name>
    <name type="common">Alpine penny-cress</name>
    <name type="synonym">Thlaspi caerulescens</name>
    <dbReference type="NCBI Taxonomy" id="107243"/>
    <lineage>
        <taxon>Eukaryota</taxon>
        <taxon>Viridiplantae</taxon>
        <taxon>Streptophyta</taxon>
        <taxon>Embryophyta</taxon>
        <taxon>Tracheophyta</taxon>
        <taxon>Spermatophyta</taxon>
        <taxon>Magnoliopsida</taxon>
        <taxon>eudicotyledons</taxon>
        <taxon>Gunneridae</taxon>
        <taxon>Pentapetalae</taxon>
        <taxon>rosids</taxon>
        <taxon>malvids</taxon>
        <taxon>Brassicales</taxon>
        <taxon>Brassicaceae</taxon>
        <taxon>Coluteocarpeae</taxon>
        <taxon>Noccaea</taxon>
    </lineage>
</organism>
<accession>A0A1J3D7E1</accession>
<dbReference type="PANTHER" id="PTHR15710:SF184">
    <property type="entry name" value="RING_U-BOX SUPERFAMILY PROTEIN"/>
    <property type="match status" value="1"/>
</dbReference>